<dbReference type="EMBL" id="APMP01000030">
    <property type="protein sequence ID" value="ENZ80547.1"/>
    <property type="molecule type" value="Genomic_DNA"/>
</dbReference>
<evidence type="ECO:0000313" key="2">
    <source>
        <dbReference type="EMBL" id="ENZ80547.1"/>
    </source>
</evidence>
<dbReference type="Gene3D" id="1.10.10.10">
    <property type="entry name" value="Winged helix-like DNA-binding domain superfamily/Winged helix DNA-binding domain"/>
    <property type="match status" value="1"/>
</dbReference>
<accession>R0EH18</accession>
<evidence type="ECO:0000259" key="1">
    <source>
        <dbReference type="PROSITE" id="PS50995"/>
    </source>
</evidence>
<dbReference type="PANTHER" id="PTHR33164:SF43">
    <property type="entry name" value="HTH-TYPE TRANSCRIPTIONAL REPRESSOR YETL"/>
    <property type="match status" value="1"/>
</dbReference>
<dbReference type="OrthoDB" id="9807800at2"/>
<dbReference type="AlphaFoldDB" id="R0EH18"/>
<dbReference type="Proteomes" id="UP000013063">
    <property type="component" value="Unassembled WGS sequence"/>
</dbReference>
<dbReference type="GO" id="GO:0003700">
    <property type="term" value="F:DNA-binding transcription factor activity"/>
    <property type="evidence" value="ECO:0007669"/>
    <property type="project" value="InterPro"/>
</dbReference>
<gene>
    <name evidence="2" type="ORF">OR37_03573</name>
</gene>
<dbReference type="PROSITE" id="PS50995">
    <property type="entry name" value="HTH_MARR_2"/>
    <property type="match status" value="1"/>
</dbReference>
<name>R0EH18_CAUVI</name>
<feature type="domain" description="HTH marR-type" evidence="1">
    <location>
        <begin position="17"/>
        <end position="157"/>
    </location>
</feature>
<evidence type="ECO:0000313" key="3">
    <source>
        <dbReference type="Proteomes" id="UP000013063"/>
    </source>
</evidence>
<dbReference type="Pfam" id="PF12802">
    <property type="entry name" value="MarR_2"/>
    <property type="match status" value="1"/>
</dbReference>
<dbReference type="STRING" id="1292034.OR37_03573"/>
<dbReference type="InterPro" id="IPR036390">
    <property type="entry name" value="WH_DNA-bd_sf"/>
</dbReference>
<dbReference type="PATRIC" id="fig|1292034.3.peg.3541"/>
<dbReference type="InterPro" id="IPR036388">
    <property type="entry name" value="WH-like_DNA-bd_sf"/>
</dbReference>
<dbReference type="SMART" id="SM00347">
    <property type="entry name" value="HTH_MARR"/>
    <property type="match status" value="1"/>
</dbReference>
<dbReference type="RefSeq" id="WP_004622969.1">
    <property type="nucleotide sequence ID" value="NZ_APMP01000030.1"/>
</dbReference>
<dbReference type="GO" id="GO:0006950">
    <property type="term" value="P:response to stress"/>
    <property type="evidence" value="ECO:0007669"/>
    <property type="project" value="TreeGrafter"/>
</dbReference>
<dbReference type="PANTHER" id="PTHR33164">
    <property type="entry name" value="TRANSCRIPTIONAL REGULATOR, MARR FAMILY"/>
    <property type="match status" value="1"/>
</dbReference>
<organism evidence="2 3">
    <name type="scientific">Caulobacter vibrioides OR37</name>
    <dbReference type="NCBI Taxonomy" id="1292034"/>
    <lineage>
        <taxon>Bacteria</taxon>
        <taxon>Pseudomonadati</taxon>
        <taxon>Pseudomonadota</taxon>
        <taxon>Alphaproteobacteria</taxon>
        <taxon>Caulobacterales</taxon>
        <taxon>Caulobacteraceae</taxon>
        <taxon>Caulobacter</taxon>
    </lineage>
</organism>
<keyword evidence="3" id="KW-1185">Reference proteome</keyword>
<protein>
    <submittedName>
        <fullName evidence="2">Transcriptional regulator</fullName>
    </submittedName>
</protein>
<dbReference type="eggNOG" id="COG1846">
    <property type="taxonomic scope" value="Bacteria"/>
</dbReference>
<proteinExistence type="predicted"/>
<dbReference type="InterPro" id="IPR000835">
    <property type="entry name" value="HTH_MarR-typ"/>
</dbReference>
<dbReference type="InterPro" id="IPR039422">
    <property type="entry name" value="MarR/SlyA-like"/>
</dbReference>
<sequence>MPQAQPNIATEDATPLREADYQALGAFRRAVREFLAFSEAGARAHGLTTQQHQALLAIRCHPGPEPMSVGELADSLLIKNHSAVGLVERLVERDLVSRRPFETDRRRVALTLRPRGEAVIAAISRRNLAQLSRGADILTEIAETARRIAPPAPAGGA</sequence>
<dbReference type="SUPFAM" id="SSF46785">
    <property type="entry name" value="Winged helix' DNA-binding domain"/>
    <property type="match status" value="1"/>
</dbReference>
<reference evidence="2 3" key="1">
    <citation type="journal article" date="2013" name="Genome Announc.">
        <title>Draft Genome Sequence for Caulobacter sp. Strain OR37, a Bacterium Tolerant to Heavy Metals.</title>
        <authorList>
            <person name="Utturkar S.M."/>
            <person name="Bollmann A."/>
            <person name="Brzoska R.M."/>
            <person name="Klingeman D.M."/>
            <person name="Epstein S.E."/>
            <person name="Palumbo A.V."/>
            <person name="Brown S.D."/>
        </authorList>
    </citation>
    <scope>NUCLEOTIDE SEQUENCE [LARGE SCALE GENOMIC DNA]</scope>
    <source>
        <strain evidence="2 3">OR37</strain>
    </source>
</reference>
<comment type="caution">
    <text evidence="2">The sequence shown here is derived from an EMBL/GenBank/DDBJ whole genome shotgun (WGS) entry which is preliminary data.</text>
</comment>